<dbReference type="InterPro" id="IPR047657">
    <property type="entry name" value="PmbA"/>
</dbReference>
<dbReference type="GO" id="GO:0005829">
    <property type="term" value="C:cytosol"/>
    <property type="evidence" value="ECO:0007669"/>
    <property type="project" value="TreeGrafter"/>
</dbReference>
<keyword evidence="5" id="KW-0482">Metalloprotease</keyword>
<dbReference type="InterPro" id="IPR035068">
    <property type="entry name" value="TldD/PmbA_N"/>
</dbReference>
<dbReference type="Pfam" id="PF19289">
    <property type="entry name" value="PmbA_TldD_3rd"/>
    <property type="match status" value="1"/>
</dbReference>
<dbReference type="SUPFAM" id="SSF111283">
    <property type="entry name" value="Putative modulator of DNA gyrase, PmbA/TldD"/>
    <property type="match status" value="1"/>
</dbReference>
<gene>
    <name evidence="5" type="ORF">CFE62_006165</name>
</gene>
<evidence type="ECO:0000259" key="4">
    <source>
        <dbReference type="Pfam" id="PF19290"/>
    </source>
</evidence>
<evidence type="ECO:0000313" key="5">
    <source>
        <dbReference type="EMBL" id="RDH39982.1"/>
    </source>
</evidence>
<dbReference type="InterPro" id="IPR045569">
    <property type="entry name" value="Metalloprtase-TldD/E_C"/>
</dbReference>
<reference evidence="5 6" key="2">
    <citation type="journal article" date="2018" name="J. Invertebr. Pathol.">
        <title>'Candidatus Aquirickettsiella gammari' (Gammaproteobacteria: Legionellales: Coxiellaceae): A bacterial pathogen of the freshwater crustacean Gammarus fossarum (Malacostraca: Amphipoda).</title>
        <authorList>
            <person name="Bojko J."/>
            <person name="Dunn A.M."/>
            <person name="Stebbing P.D."/>
            <person name="van Aerle R."/>
            <person name="Bacela-Spychalska K."/>
            <person name="Bean T.P."/>
            <person name="Urrutia A."/>
            <person name="Stentiford G.D."/>
        </authorList>
    </citation>
    <scope>NUCLEOTIDE SEQUENCE [LARGE SCALE GENOMIC DNA]</scope>
    <source>
        <strain evidence="5">RA15029</strain>
    </source>
</reference>
<dbReference type="EMBL" id="NMOS02000021">
    <property type="protein sequence ID" value="RDH39982.1"/>
    <property type="molecule type" value="Genomic_DNA"/>
</dbReference>
<dbReference type="GO" id="GO:0008237">
    <property type="term" value="F:metallopeptidase activity"/>
    <property type="evidence" value="ECO:0007669"/>
    <property type="project" value="UniProtKB-KW"/>
</dbReference>
<dbReference type="Gene3D" id="3.30.2290.10">
    <property type="entry name" value="PmbA/TldD superfamily"/>
    <property type="match status" value="1"/>
</dbReference>
<dbReference type="Pfam" id="PF01523">
    <property type="entry name" value="PmbA_TldD_1st"/>
    <property type="match status" value="1"/>
</dbReference>
<organism evidence="5 6">
    <name type="scientific">Candidatus Aquirickettsiella gammari</name>
    <dbReference type="NCBI Taxonomy" id="2016198"/>
    <lineage>
        <taxon>Bacteria</taxon>
        <taxon>Pseudomonadati</taxon>
        <taxon>Pseudomonadota</taxon>
        <taxon>Gammaproteobacteria</taxon>
        <taxon>Legionellales</taxon>
        <taxon>Coxiellaceae</taxon>
        <taxon>Candidatus Aquirickettsiella</taxon>
    </lineage>
</organism>
<keyword evidence="5" id="KW-0645">Protease</keyword>
<comment type="caution">
    <text evidence="5">The sequence shown here is derived from an EMBL/GenBank/DDBJ whole genome shotgun (WGS) entry which is preliminary data.</text>
</comment>
<dbReference type="NCBIfam" id="NF008268">
    <property type="entry name" value="PRK11040.1"/>
    <property type="match status" value="1"/>
</dbReference>
<name>A0A370CFU2_9COXI</name>
<proteinExistence type="inferred from homology"/>
<dbReference type="InterPro" id="IPR036059">
    <property type="entry name" value="TldD/PmbA_sf"/>
</dbReference>
<dbReference type="GO" id="GO:0006508">
    <property type="term" value="P:proteolysis"/>
    <property type="evidence" value="ECO:0007669"/>
    <property type="project" value="UniProtKB-KW"/>
</dbReference>
<sequence>MPTSIAHPLELVNKQADYKGLLTDLVDIAKKQGASQVEASLSHDTGFSVSVRMQEVETIEHNRNKRLEINVYFGQQKGSASTSDFSPKALKSTVEAACHIARFTSKDPFTGLADPNLLEKTPPDLDLYHPWSIDPQNAIALSKECEANALATDHRLSLSEGVSLSTHQDITLYANSNGFLAGYPSSIHTISCGLIAKDKMGMQRDGSYTISRDPNQLQAIEKLAREAADKTLKRLSAKRLPTCQAPVIFHAEIASRLIKTFLEAISGGNIYRKASFLIDQVGKAVFAKKISIYERPHLLRGLGSAPFDAEGVRTYDRPLVSEGILSGYLLSSYSARKLGLQSTGNAGGAHNILLETSQSSLNDLIKQMDKGLLVTEVLGQGINLVTGDYSRGATGFWVENGKIQYPVEEITIAGNLKNMYQNIVAIGNDINNQSSILTGSIFLEEMMIAGAA</sequence>
<evidence type="ECO:0000259" key="2">
    <source>
        <dbReference type="Pfam" id="PF01523"/>
    </source>
</evidence>
<dbReference type="Proteomes" id="UP000226429">
    <property type="component" value="Unassembled WGS sequence"/>
</dbReference>
<comment type="similarity">
    <text evidence="1">Belongs to the peptidase U62 family.</text>
</comment>
<dbReference type="InterPro" id="IPR045570">
    <property type="entry name" value="Metalloprtase-TldD/E_cen_dom"/>
</dbReference>
<evidence type="ECO:0000313" key="6">
    <source>
        <dbReference type="Proteomes" id="UP000226429"/>
    </source>
</evidence>
<dbReference type="AlphaFoldDB" id="A0A370CFU2"/>
<keyword evidence="6" id="KW-1185">Reference proteome</keyword>
<accession>A0A370CFU2</accession>
<protein>
    <submittedName>
        <fullName evidence="5">Metalloprotease PmbA</fullName>
    </submittedName>
</protein>
<dbReference type="Pfam" id="PF19290">
    <property type="entry name" value="PmbA_TldD_2nd"/>
    <property type="match status" value="1"/>
</dbReference>
<feature type="domain" description="Metalloprotease TldD/E central" evidence="4">
    <location>
        <begin position="128"/>
        <end position="235"/>
    </location>
</feature>
<evidence type="ECO:0000256" key="1">
    <source>
        <dbReference type="ARBA" id="ARBA00005836"/>
    </source>
</evidence>
<dbReference type="PANTHER" id="PTHR43421">
    <property type="entry name" value="METALLOPROTEASE PMBA"/>
    <property type="match status" value="1"/>
</dbReference>
<dbReference type="PANTHER" id="PTHR43421:SF1">
    <property type="entry name" value="METALLOPROTEASE PMBA"/>
    <property type="match status" value="1"/>
</dbReference>
<feature type="domain" description="Metalloprotease TldD/E C-terminal" evidence="3">
    <location>
        <begin position="243"/>
        <end position="450"/>
    </location>
</feature>
<dbReference type="InterPro" id="IPR002510">
    <property type="entry name" value="Metalloprtase-TldD/E_N"/>
</dbReference>
<keyword evidence="5" id="KW-0378">Hydrolase</keyword>
<evidence type="ECO:0000259" key="3">
    <source>
        <dbReference type="Pfam" id="PF19289"/>
    </source>
</evidence>
<feature type="domain" description="Metalloprotease TldD/E N-terminal" evidence="2">
    <location>
        <begin position="37"/>
        <end position="101"/>
    </location>
</feature>
<reference evidence="5 6" key="1">
    <citation type="journal article" date="2017" name="Int. J. Syst. Evol. Microbiol.">
        <title>Aquarickettsiella crustaci n. gen. n. sp. (Gammaproteobacteria: Legionellales: Coxiellaceae); a bacterial pathogen of the freshwater crustacean: Gammarus fossarum (Malacostraca: Amphipoda).</title>
        <authorList>
            <person name="Bojko J."/>
            <person name="Dunn A.M."/>
            <person name="Stebbing P.D."/>
            <person name="Van Aerle R."/>
            <person name="Bacela-Spychalska K."/>
            <person name="Bean T.P."/>
            <person name="Stentiford G.D."/>
        </authorList>
    </citation>
    <scope>NUCLEOTIDE SEQUENCE [LARGE SCALE GENOMIC DNA]</scope>
    <source>
        <strain evidence="5">RA15029</strain>
    </source>
</reference>